<reference evidence="7 8" key="1">
    <citation type="submission" date="2020-12" db="EMBL/GenBank/DDBJ databases">
        <title>Geomonas sp. Red259, isolated from paddy soil.</title>
        <authorList>
            <person name="Xu Z."/>
            <person name="Zhang Z."/>
            <person name="Masuda Y."/>
            <person name="Itoh H."/>
            <person name="Senoo K."/>
        </authorList>
    </citation>
    <scope>NUCLEOTIDE SEQUENCE [LARGE SCALE GENOMIC DNA]</scope>
    <source>
        <strain evidence="7 8">Red259</strain>
    </source>
</reference>
<dbReference type="PROSITE" id="PS51149">
    <property type="entry name" value="GLY_RADICAL_2"/>
    <property type="match status" value="1"/>
</dbReference>
<evidence type="ECO:0000313" key="8">
    <source>
        <dbReference type="Proteomes" id="UP000641025"/>
    </source>
</evidence>
<evidence type="ECO:0000259" key="6">
    <source>
        <dbReference type="PROSITE" id="PS51554"/>
    </source>
</evidence>
<comment type="caution">
    <text evidence="7">The sequence shown here is derived from an EMBL/GenBank/DDBJ whole genome shotgun (WGS) entry which is preliminary data.</text>
</comment>
<dbReference type="NCBIfam" id="NF043068">
    <property type="entry name" value="glycl_HYPD"/>
    <property type="match status" value="1"/>
</dbReference>
<feature type="domain" description="PFL" evidence="6">
    <location>
        <begin position="3"/>
        <end position="659"/>
    </location>
</feature>
<evidence type="ECO:0000256" key="1">
    <source>
        <dbReference type="ARBA" id="ARBA00022818"/>
    </source>
</evidence>
<dbReference type="Pfam" id="PF01228">
    <property type="entry name" value="Gly_radical"/>
    <property type="match status" value="1"/>
</dbReference>
<evidence type="ECO:0000256" key="3">
    <source>
        <dbReference type="PROSITE-ProRule" id="PRU00493"/>
    </source>
</evidence>
<dbReference type="InterPro" id="IPR001150">
    <property type="entry name" value="Gly_radical"/>
</dbReference>
<dbReference type="PANTHER" id="PTHR43641:SF2">
    <property type="entry name" value="DEHYDRATASE YBIW-RELATED"/>
    <property type="match status" value="1"/>
</dbReference>
<keyword evidence="1 3" id="KW-0556">Organic radical</keyword>
<feature type="domain" description="Glycine radical" evidence="5">
    <location>
        <begin position="666"/>
        <end position="786"/>
    </location>
</feature>
<feature type="modified residue" description="Glycine radical" evidence="3">
    <location>
        <position position="761"/>
    </location>
</feature>
<organism evidence="7 8">
    <name type="scientific">Geomonas propionica</name>
    <dbReference type="NCBI Taxonomy" id="2798582"/>
    <lineage>
        <taxon>Bacteria</taxon>
        <taxon>Pseudomonadati</taxon>
        <taxon>Thermodesulfobacteriota</taxon>
        <taxon>Desulfuromonadia</taxon>
        <taxon>Geobacterales</taxon>
        <taxon>Geobacteraceae</taxon>
        <taxon>Geomonas</taxon>
    </lineage>
</organism>
<dbReference type="PANTHER" id="PTHR43641">
    <property type="entry name" value="FORMATE ACETYLTRANSFERASE 3-RELATED"/>
    <property type="match status" value="1"/>
</dbReference>
<protein>
    <submittedName>
        <fullName evidence="7">Glycyl radical protein</fullName>
    </submittedName>
</protein>
<sequence length="786" mass="87336">MTGRTQRLRQESLAAEPAISAERALLLTEFYRDNEGRWSVPVMRAKSFLYLCEKKSIYIGDGELVVGERGAAPKLVSTYPELTCHSVEDLRILNSRELTAYRVDDACLKAYQETVIPYWGTRSLRDKIFAALPEEWHEAYRYGIFTEFMEQRAPGHTVLDDKIYRKGLLDFKKEIAQAIDALDFASDADAWARREQLVAMDISCDAVILFAERHAKLAESMAAACTDTVRKQELMKIAANCRWVPAHAPTDFWEALQSYWFCHLAVITELNGWDAFSPGHLDQHLIPFYQSELATGTLTRESARELLECFFVKFNNHPSPPKVGVTAAESGTYTDFANINLGGLLPDGSDGSNEVSHLLLDVIDEMHLLQPSSNVQLSRKSPDAFLKHTLQVVRSGYGFPSIFNADAVVEEQLRQGKSLVDARAGGCSGCVEVGAFGKEAYILTGYFNLVKMLELALHDGMDPLTGVQLGPKTGAPESFADFDQVFEAFRAQLAHFLDIKIRGNRLIEMIYAAQMPAPFLSVLTDDCISRGVDYNAGGARYNNSFIQGVGIGSITDALSAIKDRVFERKTLSLPELVAKLDADFAGDEPFRQRLWNKTRKYGNDDDYADDLMRLVFDAFFNEVDGRPNTKNGVYRIEMLPTTCHVYFGSVTGATADGRRRGTPLSEGISPVQGADRGGPTAVIRSAGKMDHIRSGGTLLNMKFSPTLLSDASGLDGVASLVRSYFRMDGHHVQFNVVDVETLKKAQANPSEHRDLIVRVAGYSDYFCDLSSELQDEIITRTEHASF</sequence>
<dbReference type="InterPro" id="IPR004184">
    <property type="entry name" value="PFL_dom"/>
</dbReference>
<proteinExistence type="predicted"/>
<dbReference type="EMBL" id="JAEMHK010000002">
    <property type="protein sequence ID" value="MBJ6799165.1"/>
    <property type="molecule type" value="Genomic_DNA"/>
</dbReference>
<dbReference type="PROSITE" id="PS51554">
    <property type="entry name" value="PFL"/>
    <property type="match status" value="1"/>
</dbReference>
<keyword evidence="2" id="KW-0456">Lyase</keyword>
<dbReference type="InterPro" id="IPR050012">
    <property type="entry name" value="Glycl_HYPD"/>
</dbReference>
<dbReference type="Proteomes" id="UP000641025">
    <property type="component" value="Unassembled WGS sequence"/>
</dbReference>
<dbReference type="SUPFAM" id="SSF51998">
    <property type="entry name" value="PFL-like glycyl radical enzymes"/>
    <property type="match status" value="1"/>
</dbReference>
<evidence type="ECO:0000256" key="2">
    <source>
        <dbReference type="ARBA" id="ARBA00023239"/>
    </source>
</evidence>
<accession>A0ABS0YMQ2</accession>
<evidence type="ECO:0000256" key="4">
    <source>
        <dbReference type="SAM" id="MobiDB-lite"/>
    </source>
</evidence>
<name>A0ABS0YMQ2_9BACT</name>
<gene>
    <name evidence="7" type="ORF">JFN90_03330</name>
</gene>
<keyword evidence="8" id="KW-1185">Reference proteome</keyword>
<evidence type="ECO:0000313" key="7">
    <source>
        <dbReference type="EMBL" id="MBJ6799165.1"/>
    </source>
</evidence>
<dbReference type="InterPro" id="IPR051215">
    <property type="entry name" value="GRE"/>
</dbReference>
<dbReference type="Pfam" id="PF02901">
    <property type="entry name" value="PFL-like"/>
    <property type="match status" value="1"/>
</dbReference>
<evidence type="ECO:0000259" key="5">
    <source>
        <dbReference type="PROSITE" id="PS51149"/>
    </source>
</evidence>
<dbReference type="CDD" id="cd01677">
    <property type="entry name" value="PFL2_DhaB_BssA"/>
    <property type="match status" value="1"/>
</dbReference>
<feature type="region of interest" description="Disordered" evidence="4">
    <location>
        <begin position="657"/>
        <end position="679"/>
    </location>
</feature>
<dbReference type="RefSeq" id="WP_199393684.1">
    <property type="nucleotide sequence ID" value="NZ_JAEMHK010000002.1"/>
</dbReference>
<dbReference type="Gene3D" id="3.20.70.20">
    <property type="match status" value="1"/>
</dbReference>